<accession>A0A934RQJ7</accession>
<dbReference type="GO" id="GO:0004252">
    <property type="term" value="F:serine-type endopeptidase activity"/>
    <property type="evidence" value="ECO:0007669"/>
    <property type="project" value="TreeGrafter"/>
</dbReference>
<dbReference type="GO" id="GO:0006508">
    <property type="term" value="P:proteolysis"/>
    <property type="evidence" value="ECO:0007669"/>
    <property type="project" value="InterPro"/>
</dbReference>
<gene>
    <name evidence="4" type="ORF">JIN87_02385</name>
</gene>
<evidence type="ECO:0000259" key="3">
    <source>
        <dbReference type="Pfam" id="PF00326"/>
    </source>
</evidence>
<dbReference type="Proteomes" id="UP000617628">
    <property type="component" value="Unassembled WGS sequence"/>
</dbReference>
<dbReference type="Pfam" id="PF00326">
    <property type="entry name" value="Peptidase_S9"/>
    <property type="match status" value="1"/>
</dbReference>
<organism evidence="4 5">
    <name type="scientific">Pelagicoccus mobilis</name>
    <dbReference type="NCBI Taxonomy" id="415221"/>
    <lineage>
        <taxon>Bacteria</taxon>
        <taxon>Pseudomonadati</taxon>
        <taxon>Verrucomicrobiota</taxon>
        <taxon>Opitutia</taxon>
        <taxon>Puniceicoccales</taxon>
        <taxon>Pelagicoccaceae</taxon>
        <taxon>Pelagicoccus</taxon>
    </lineage>
</organism>
<dbReference type="PANTHER" id="PTHR42776:SF27">
    <property type="entry name" value="DIPEPTIDYL PEPTIDASE FAMILY MEMBER 6"/>
    <property type="match status" value="1"/>
</dbReference>
<keyword evidence="1" id="KW-0378">Hydrolase</keyword>
<feature type="signal peptide" evidence="2">
    <location>
        <begin position="1"/>
        <end position="25"/>
    </location>
</feature>
<name>A0A934RQJ7_9BACT</name>
<feature type="domain" description="Peptidase S9 prolyl oligopeptidase catalytic" evidence="3">
    <location>
        <begin position="465"/>
        <end position="672"/>
    </location>
</feature>
<dbReference type="SUPFAM" id="SSF53474">
    <property type="entry name" value="alpha/beta-Hydrolases"/>
    <property type="match status" value="1"/>
</dbReference>
<sequence>MKRPFLPALLKVLSVFIALSRSLSAQDFGFDILGLQDEDFFRPPNVANVHLSPDGNRLVYTEPTYDSERIHILDRVDDSDEVVHEIDNESGPISYLAWLDDDTLLYQSQFGDLHTKNIETDYTELVFGADRTLFYGYALFRSNATLPRVISTLPQDQKHILISAYDNKGRRRVYKLPLSKWDLSDMPDPLFKSSKGFDIWHADTNGEVRLAMKLSQRGTTLYHRAGNSKKWEQMSSLFSSSANSLTLDINKHNITQKRDYLIGFAPDPELIYFASNKETDTAALYLFDIKKGELVRRIAHHPQYDLIDPTTGMASVVTNPEDDSWLGIHFEADQPRTIWLEKSYQSMQQEIDDLLPDSSNLVIEFSQDESIAVVQALSSDRPPRYLLFERETKELKSIGKQNHPLLQTPGVPTQSIEFQGQDGHSIHGYFTPAKDFNPENPAPLVFIIHGGPWARDTFTYEPFSQCLANNGFSSLRFNFRGSTGYGFNYMVAAEQNYGWAVQDDIRDALQWVIAQNLATEDKVAIMGFSYGGYASALAAAHQPTAFQCAVPMSGIYDILYETKQIKKETSRGVGYQHWKQMVGSEWKNRERLAEISPINLVEQIEIPILLAHGTLDPVAGIEHAQNFAKALEKAGKEYEFIELEEEGHSLDLPKNQAYLFGKINDFLSEHLN</sequence>
<dbReference type="AlphaFoldDB" id="A0A934RQJ7"/>
<dbReference type="InterPro" id="IPR001375">
    <property type="entry name" value="Peptidase_S9_cat"/>
</dbReference>
<evidence type="ECO:0000313" key="5">
    <source>
        <dbReference type="Proteomes" id="UP000617628"/>
    </source>
</evidence>
<protein>
    <submittedName>
        <fullName evidence="4">S9 family peptidase</fullName>
    </submittedName>
</protein>
<evidence type="ECO:0000256" key="1">
    <source>
        <dbReference type="ARBA" id="ARBA00022801"/>
    </source>
</evidence>
<dbReference type="SUPFAM" id="SSF82171">
    <property type="entry name" value="DPP6 N-terminal domain-like"/>
    <property type="match status" value="1"/>
</dbReference>
<feature type="chain" id="PRO_5037703145" evidence="2">
    <location>
        <begin position="26"/>
        <end position="672"/>
    </location>
</feature>
<dbReference type="Gene3D" id="3.40.50.1820">
    <property type="entry name" value="alpha/beta hydrolase"/>
    <property type="match status" value="1"/>
</dbReference>
<proteinExistence type="predicted"/>
<dbReference type="EMBL" id="JAENIL010000003">
    <property type="protein sequence ID" value="MBK1875695.1"/>
    <property type="molecule type" value="Genomic_DNA"/>
</dbReference>
<evidence type="ECO:0000313" key="4">
    <source>
        <dbReference type="EMBL" id="MBK1875695.1"/>
    </source>
</evidence>
<reference evidence="4" key="1">
    <citation type="submission" date="2021-01" db="EMBL/GenBank/DDBJ databases">
        <title>Modified the classification status of verrucomicrobia.</title>
        <authorList>
            <person name="Feng X."/>
        </authorList>
    </citation>
    <scope>NUCLEOTIDE SEQUENCE</scope>
    <source>
        <strain evidence="4">KCTC 13126</strain>
    </source>
</reference>
<comment type="caution">
    <text evidence="4">The sequence shown here is derived from an EMBL/GenBank/DDBJ whole genome shotgun (WGS) entry which is preliminary data.</text>
</comment>
<keyword evidence="5" id="KW-1185">Reference proteome</keyword>
<dbReference type="InterPro" id="IPR029058">
    <property type="entry name" value="AB_hydrolase_fold"/>
</dbReference>
<keyword evidence="2" id="KW-0732">Signal</keyword>
<evidence type="ECO:0000256" key="2">
    <source>
        <dbReference type="SAM" id="SignalP"/>
    </source>
</evidence>
<dbReference type="RefSeq" id="WP_200353914.1">
    <property type="nucleotide sequence ID" value="NZ_JAENIL010000003.1"/>
</dbReference>
<dbReference type="PANTHER" id="PTHR42776">
    <property type="entry name" value="SERINE PEPTIDASE S9 FAMILY MEMBER"/>
    <property type="match status" value="1"/>
</dbReference>